<dbReference type="PANTHER" id="PTHR10698">
    <property type="entry name" value="V-TYPE PROTON ATPASE SUBUNIT H"/>
    <property type="match status" value="1"/>
</dbReference>
<dbReference type="InterPro" id="IPR038497">
    <property type="entry name" value="ATPase_V1-cplx_hsu_C_sf"/>
</dbReference>
<evidence type="ECO:0000313" key="8">
    <source>
        <dbReference type="EMBL" id="CAG9316753.1"/>
    </source>
</evidence>
<accession>A0AAU9IUG1</accession>
<keyword evidence="9" id="KW-1185">Reference proteome</keyword>
<dbReference type="EMBL" id="CAJZBQ010000016">
    <property type="protein sequence ID" value="CAG9316753.1"/>
    <property type="molecule type" value="Genomic_DNA"/>
</dbReference>
<gene>
    <name evidence="8" type="ORF">BSTOLATCC_MIC16855</name>
</gene>
<dbReference type="Proteomes" id="UP001162131">
    <property type="component" value="Unassembled WGS sequence"/>
</dbReference>
<dbReference type="InterPro" id="IPR011987">
    <property type="entry name" value="ATPase_V1-cplx_hsu_C"/>
</dbReference>
<dbReference type="AlphaFoldDB" id="A0AAU9IUG1"/>
<comment type="subunit">
    <text evidence="5">V-ATPase is a heteromultimeric enzyme made up of two complexes: the ATP-hydrolytic V1 complex and the proton translocation V0 complex.</text>
</comment>
<protein>
    <recommendedName>
        <fullName evidence="5">V-type proton ATPase subunit H</fullName>
    </recommendedName>
</protein>
<dbReference type="InterPro" id="IPR016024">
    <property type="entry name" value="ARM-type_fold"/>
</dbReference>
<dbReference type="InterPro" id="IPR000225">
    <property type="entry name" value="Armadillo"/>
</dbReference>
<dbReference type="PROSITE" id="PS50176">
    <property type="entry name" value="ARM_REPEAT"/>
    <property type="match status" value="1"/>
</dbReference>
<keyword evidence="2 5" id="KW-0813">Transport</keyword>
<evidence type="ECO:0000256" key="3">
    <source>
        <dbReference type="ARBA" id="ARBA00022781"/>
    </source>
</evidence>
<dbReference type="PIRSF" id="PIRSF032184">
    <property type="entry name" value="ATPase_V1_H"/>
    <property type="match status" value="1"/>
</dbReference>
<sequence>MAVSRDRLMAYSISFIVHPEAYISLSIYIKPDIYSAESAGSIGRGLSEVYSSFMVNSLEAQRKRLLSDEAYTIYRALFSILDCINDDNLLSQSILTTLDGILVDDVSQSQVMSQLIGGKESFNILTTLIRYASTYKTAPIAVEAASHILAILLGEQIIKLRNSAGDYLNQASRLIDSLINQAMDNTLQLDAVTYCLMPLLKVESLRLEFLRIGGIRTVLLPLLEQKSGVPQPMYAAICCLWMVSFNEESIEYFIRSDYDLIPKIIKELKRTEKEKVIRVALGTLKNLSDAGESAIEIMIDSKLIEIIDNLSKRVLKDQDIVELVKGMGDTLERSVKILSSFEKWLKELERGDLVAGVTHTEAFWKENARHLENDSFGAVKKLVMLLHSENPTCIQLALNDLGEFARFHPYGKTVASKLGAKNRAMELMQHPNREVNQAALLCIQKLMIQNWQSIA</sequence>
<dbReference type="PANTHER" id="PTHR10698:SF0">
    <property type="entry name" value="V-TYPE PROTON ATPASE SUBUNIT H"/>
    <property type="match status" value="1"/>
</dbReference>
<evidence type="ECO:0000256" key="5">
    <source>
        <dbReference type="PIRNR" id="PIRNR032184"/>
    </source>
</evidence>
<evidence type="ECO:0000256" key="1">
    <source>
        <dbReference type="ARBA" id="ARBA00008613"/>
    </source>
</evidence>
<dbReference type="SUPFAM" id="SSF48371">
    <property type="entry name" value="ARM repeat"/>
    <property type="match status" value="1"/>
</dbReference>
<evidence type="ECO:0000259" key="7">
    <source>
        <dbReference type="Pfam" id="PF11698"/>
    </source>
</evidence>
<dbReference type="GO" id="GO:0000221">
    <property type="term" value="C:vacuolar proton-transporting V-type ATPase, V1 domain"/>
    <property type="evidence" value="ECO:0007669"/>
    <property type="project" value="UniProtKB-UniRule"/>
</dbReference>
<dbReference type="InterPro" id="IPR004908">
    <property type="entry name" value="ATPase_V1-cplx_hsu"/>
</dbReference>
<comment type="function">
    <text evidence="5">Subunit of the V1 complex of vacuolar(H+)-ATPase (V-ATPase), a multisubunit enzyme composed of a peripheral complex (V1) that hydrolyzes ATP and a membrane integral complex (V0) that translocates protons. V-ATPase is responsible for acidifying and maintaining the pH of intracellular compartments.</text>
</comment>
<dbReference type="Pfam" id="PF03224">
    <property type="entry name" value="V-ATPase_H_N"/>
    <property type="match status" value="1"/>
</dbReference>
<organism evidence="8 9">
    <name type="scientific">Blepharisma stoltei</name>
    <dbReference type="NCBI Taxonomy" id="1481888"/>
    <lineage>
        <taxon>Eukaryota</taxon>
        <taxon>Sar</taxon>
        <taxon>Alveolata</taxon>
        <taxon>Ciliophora</taxon>
        <taxon>Postciliodesmatophora</taxon>
        <taxon>Heterotrichea</taxon>
        <taxon>Heterotrichida</taxon>
        <taxon>Blepharismidae</taxon>
        <taxon>Blepharisma</taxon>
    </lineage>
</organism>
<evidence type="ECO:0000256" key="2">
    <source>
        <dbReference type="ARBA" id="ARBA00022448"/>
    </source>
</evidence>
<keyword evidence="4 5" id="KW-0406">Ion transport</keyword>
<feature type="repeat" description="ARM" evidence="6">
    <location>
        <begin position="259"/>
        <end position="288"/>
    </location>
</feature>
<dbReference type="Pfam" id="PF11698">
    <property type="entry name" value="V-ATPase_H_C"/>
    <property type="match status" value="1"/>
</dbReference>
<name>A0AAU9IUG1_9CILI</name>
<comment type="caution">
    <text evidence="8">The sequence shown here is derived from an EMBL/GenBank/DDBJ whole genome shotgun (WGS) entry which is preliminary data.</text>
</comment>
<evidence type="ECO:0000313" key="9">
    <source>
        <dbReference type="Proteomes" id="UP001162131"/>
    </source>
</evidence>
<feature type="domain" description="ATPase V1 complex subunit H C-terminal" evidence="7">
    <location>
        <begin position="338"/>
        <end position="451"/>
    </location>
</feature>
<evidence type="ECO:0000256" key="4">
    <source>
        <dbReference type="ARBA" id="ARBA00023065"/>
    </source>
</evidence>
<dbReference type="InterPro" id="IPR011989">
    <property type="entry name" value="ARM-like"/>
</dbReference>
<dbReference type="Gene3D" id="1.25.10.10">
    <property type="entry name" value="Leucine-rich Repeat Variant"/>
    <property type="match status" value="1"/>
</dbReference>
<proteinExistence type="inferred from homology"/>
<keyword evidence="3 5" id="KW-0375">Hydrogen ion transport</keyword>
<dbReference type="GO" id="GO:0046961">
    <property type="term" value="F:proton-transporting ATPase activity, rotational mechanism"/>
    <property type="evidence" value="ECO:0007669"/>
    <property type="project" value="UniProtKB-UniRule"/>
</dbReference>
<evidence type="ECO:0000256" key="6">
    <source>
        <dbReference type="PROSITE-ProRule" id="PRU00259"/>
    </source>
</evidence>
<comment type="similarity">
    <text evidence="1 5">Belongs to the V-ATPase H subunit family.</text>
</comment>
<reference evidence="8" key="1">
    <citation type="submission" date="2021-09" db="EMBL/GenBank/DDBJ databases">
        <authorList>
            <consortium name="AG Swart"/>
            <person name="Singh M."/>
            <person name="Singh A."/>
            <person name="Seah K."/>
            <person name="Emmerich C."/>
        </authorList>
    </citation>
    <scope>NUCLEOTIDE SEQUENCE</scope>
    <source>
        <strain evidence="8">ATCC30299</strain>
    </source>
</reference>
<dbReference type="Gene3D" id="1.25.40.150">
    <property type="entry name" value="V-type ATPase, subunit H, C-terminal domain"/>
    <property type="match status" value="1"/>
</dbReference>